<protein>
    <submittedName>
        <fullName evidence="7">FAD/FMN-containing dehydrogenase</fullName>
    </submittedName>
</protein>
<dbReference type="SUPFAM" id="SSF56176">
    <property type="entry name" value="FAD-binding/transporter-associated domain-like"/>
    <property type="match status" value="1"/>
</dbReference>
<dbReference type="Pfam" id="PF01565">
    <property type="entry name" value="FAD_binding_4"/>
    <property type="match status" value="1"/>
</dbReference>
<comment type="cofactor">
    <cofactor evidence="1">
        <name>FAD</name>
        <dbReference type="ChEBI" id="CHEBI:57692"/>
    </cofactor>
</comment>
<dbReference type="STRING" id="1890364.A0A2P6NKS3"/>
<reference evidence="7 8" key="1">
    <citation type="journal article" date="2018" name="Genome Biol. Evol.">
        <title>Multiple Roots of Fruiting Body Formation in Amoebozoa.</title>
        <authorList>
            <person name="Hillmann F."/>
            <person name="Forbes G."/>
            <person name="Novohradska S."/>
            <person name="Ferling I."/>
            <person name="Riege K."/>
            <person name="Groth M."/>
            <person name="Westermann M."/>
            <person name="Marz M."/>
            <person name="Spaller T."/>
            <person name="Winckler T."/>
            <person name="Schaap P."/>
            <person name="Glockner G."/>
        </authorList>
    </citation>
    <scope>NUCLEOTIDE SEQUENCE [LARGE SCALE GENOMIC DNA]</scope>
    <source>
        <strain evidence="7 8">Jena</strain>
    </source>
</reference>
<dbReference type="InterPro" id="IPR006093">
    <property type="entry name" value="Oxy_OxRdtase_FAD_BS"/>
</dbReference>
<keyword evidence="5" id="KW-0560">Oxidoreductase</keyword>
<dbReference type="OrthoDB" id="415825at2759"/>
<evidence type="ECO:0000256" key="3">
    <source>
        <dbReference type="ARBA" id="ARBA00022630"/>
    </source>
</evidence>
<evidence type="ECO:0000256" key="1">
    <source>
        <dbReference type="ARBA" id="ARBA00001974"/>
    </source>
</evidence>
<gene>
    <name evidence="7" type="ORF">PROFUN_05899</name>
</gene>
<dbReference type="InterPro" id="IPR016166">
    <property type="entry name" value="FAD-bd_PCMH"/>
</dbReference>
<dbReference type="InterPro" id="IPR016167">
    <property type="entry name" value="FAD-bd_PCMH_sub1"/>
</dbReference>
<dbReference type="Gene3D" id="3.40.462.20">
    <property type="match status" value="1"/>
</dbReference>
<dbReference type="PANTHER" id="PTHR42973:SF39">
    <property type="entry name" value="FAD-BINDING PCMH-TYPE DOMAIN-CONTAINING PROTEIN"/>
    <property type="match status" value="1"/>
</dbReference>
<dbReference type="EMBL" id="MDYQ01000061">
    <property type="protein sequence ID" value="PRP84564.1"/>
    <property type="molecule type" value="Genomic_DNA"/>
</dbReference>
<dbReference type="InterPro" id="IPR050416">
    <property type="entry name" value="FAD-linked_Oxidoreductase"/>
</dbReference>
<evidence type="ECO:0000256" key="2">
    <source>
        <dbReference type="ARBA" id="ARBA00005466"/>
    </source>
</evidence>
<dbReference type="Gene3D" id="3.30.465.10">
    <property type="match status" value="1"/>
</dbReference>
<proteinExistence type="inferred from homology"/>
<dbReference type="Gene3D" id="3.30.43.10">
    <property type="entry name" value="Uridine Diphospho-n-acetylenolpyruvylglucosamine Reductase, domain 2"/>
    <property type="match status" value="1"/>
</dbReference>
<evidence type="ECO:0000256" key="5">
    <source>
        <dbReference type="ARBA" id="ARBA00023002"/>
    </source>
</evidence>
<dbReference type="InterPro" id="IPR006094">
    <property type="entry name" value="Oxid_FAD_bind_N"/>
</dbReference>
<feature type="domain" description="FAD-binding PCMH-type" evidence="6">
    <location>
        <begin position="47"/>
        <end position="218"/>
    </location>
</feature>
<dbReference type="PANTHER" id="PTHR42973">
    <property type="entry name" value="BINDING OXIDOREDUCTASE, PUTATIVE (AFU_ORTHOLOGUE AFUA_1G17690)-RELATED"/>
    <property type="match status" value="1"/>
</dbReference>
<dbReference type="PROSITE" id="PS00862">
    <property type="entry name" value="OX2_COVAL_FAD"/>
    <property type="match status" value="1"/>
</dbReference>
<evidence type="ECO:0000256" key="4">
    <source>
        <dbReference type="ARBA" id="ARBA00022827"/>
    </source>
</evidence>
<evidence type="ECO:0000313" key="7">
    <source>
        <dbReference type="EMBL" id="PRP84564.1"/>
    </source>
</evidence>
<evidence type="ECO:0000313" key="8">
    <source>
        <dbReference type="Proteomes" id="UP000241769"/>
    </source>
</evidence>
<comment type="caution">
    <text evidence="7">The sequence shown here is derived from an EMBL/GenBank/DDBJ whole genome shotgun (WGS) entry which is preliminary data.</text>
</comment>
<accession>A0A2P6NKS3</accession>
<evidence type="ECO:0000259" key="6">
    <source>
        <dbReference type="PROSITE" id="PS51387"/>
    </source>
</evidence>
<dbReference type="GO" id="GO:0071949">
    <property type="term" value="F:FAD binding"/>
    <property type="evidence" value="ECO:0007669"/>
    <property type="project" value="InterPro"/>
</dbReference>
<comment type="similarity">
    <text evidence="2">Belongs to the oxygen-dependent FAD-linked oxidoreductase family.</text>
</comment>
<dbReference type="Pfam" id="PF08031">
    <property type="entry name" value="BBE"/>
    <property type="match status" value="1"/>
</dbReference>
<keyword evidence="4" id="KW-0274">FAD</keyword>
<name>A0A2P6NKS3_9EUKA</name>
<dbReference type="InterPro" id="IPR012951">
    <property type="entry name" value="BBE"/>
</dbReference>
<keyword evidence="3" id="KW-0285">Flavoprotein</keyword>
<dbReference type="PROSITE" id="PS51387">
    <property type="entry name" value="FAD_PCMH"/>
    <property type="match status" value="1"/>
</dbReference>
<dbReference type="Proteomes" id="UP000241769">
    <property type="component" value="Unassembled WGS sequence"/>
</dbReference>
<dbReference type="InterPro" id="IPR016169">
    <property type="entry name" value="FAD-bd_PCMH_sub2"/>
</dbReference>
<dbReference type="InParanoid" id="A0A2P6NKS3"/>
<keyword evidence="8" id="KW-1185">Reference proteome</keyword>
<dbReference type="GO" id="GO:0016491">
    <property type="term" value="F:oxidoreductase activity"/>
    <property type="evidence" value="ECO:0007669"/>
    <property type="project" value="UniProtKB-KW"/>
</dbReference>
<sequence>MGLSTTQDAEQQRAFEELKNSIGPRSTIILPEDSNYNDSKRIWNAMFDNKNPSIILQATGVADVQVAIHYAQRVGVVVTPRGGGHSWAGFSTVEGGVVIDFCKMRSVHVDPILQTVTVEPGVLLGELDHETQAFGLAVPVGVISHTGVFGLVLGGGVGWLCRKYGGSVDNIISANIVLADGRFVKASKTENADLFWAIRGAAQNFGIVTSLTIQAHPVGLAYRGSYVSTELHRSPSHLIQFYPMDQIEEVLHAINEFQKTAPREYNCEVYNRGRIDGSSEMFLKICYSFYLPQEEAEKAAEPLKEIGRPIEHSWKWITHVENQKIFDMESPHHRRYYAKSGSINFDDMNSHFVDAFKWGVANLTSPYCMVEMIGLGGAMKDSSAEHAAFFPLRSQDWLVNVVASWNNDVPAEEDQKHIEWCRESFQRLHTKNPGYINMFADACRDTMQERLSRAFGNNLNQLRLVKRRYDPYNFFRHNVNVLPATDEDLETESTFSNE</sequence>
<organism evidence="7 8">
    <name type="scientific">Planoprotostelium fungivorum</name>
    <dbReference type="NCBI Taxonomy" id="1890364"/>
    <lineage>
        <taxon>Eukaryota</taxon>
        <taxon>Amoebozoa</taxon>
        <taxon>Evosea</taxon>
        <taxon>Variosea</taxon>
        <taxon>Cavosteliida</taxon>
        <taxon>Cavosteliaceae</taxon>
        <taxon>Planoprotostelium</taxon>
    </lineage>
</organism>
<dbReference type="AlphaFoldDB" id="A0A2P6NKS3"/>
<dbReference type="InterPro" id="IPR036318">
    <property type="entry name" value="FAD-bd_PCMH-like_sf"/>
</dbReference>